<dbReference type="GO" id="GO:0005886">
    <property type="term" value="C:plasma membrane"/>
    <property type="evidence" value="ECO:0007669"/>
    <property type="project" value="UniProtKB-SubCell"/>
</dbReference>
<dbReference type="PRINTS" id="PR00008">
    <property type="entry name" value="DAGPEDOMAIN"/>
</dbReference>
<feature type="domain" description="Phorbol-ester/DAG-type" evidence="25">
    <location>
        <begin position="222"/>
        <end position="272"/>
    </location>
</feature>
<evidence type="ECO:0000256" key="9">
    <source>
        <dbReference type="ARBA" id="ARBA00022679"/>
    </source>
</evidence>
<dbReference type="SMART" id="SM00133">
    <property type="entry name" value="S_TK_X"/>
    <property type="match status" value="1"/>
</dbReference>
<dbReference type="GO" id="GO:0004697">
    <property type="term" value="F:diacylglycerol-dependent serine/threonine kinase activity"/>
    <property type="evidence" value="ECO:0007669"/>
    <property type="project" value="UniProtKB-EC"/>
</dbReference>
<keyword evidence="28" id="KW-1185">Reference proteome</keyword>
<dbReference type="Ensembl" id="ENSOTST00005029972.2">
    <property type="protein sequence ID" value="ENSOTSP00005027737.2"/>
    <property type="gene ID" value="ENSOTSG00005010961.2"/>
</dbReference>
<evidence type="ECO:0000259" key="26">
    <source>
        <dbReference type="PROSITE" id="PS51285"/>
    </source>
</evidence>
<evidence type="ECO:0000256" key="17">
    <source>
        <dbReference type="ARBA" id="ARBA00023136"/>
    </source>
</evidence>
<dbReference type="Pfam" id="PF00433">
    <property type="entry name" value="Pkinase_C"/>
    <property type="match status" value="1"/>
</dbReference>
<gene>
    <name evidence="27" type="primary">PRKCQ</name>
</gene>
<dbReference type="PROSITE" id="PS00108">
    <property type="entry name" value="PROTEIN_KINASE_ST"/>
    <property type="match status" value="1"/>
</dbReference>
<organism evidence="27 28">
    <name type="scientific">Oncorhynchus tshawytscha</name>
    <name type="common">Chinook salmon</name>
    <name type="synonym">Salmo tshawytscha</name>
    <dbReference type="NCBI Taxonomy" id="74940"/>
    <lineage>
        <taxon>Eukaryota</taxon>
        <taxon>Metazoa</taxon>
        <taxon>Chordata</taxon>
        <taxon>Craniata</taxon>
        <taxon>Vertebrata</taxon>
        <taxon>Euteleostomi</taxon>
        <taxon>Actinopterygii</taxon>
        <taxon>Neopterygii</taxon>
        <taxon>Teleostei</taxon>
        <taxon>Protacanthopterygii</taxon>
        <taxon>Salmoniformes</taxon>
        <taxon>Salmonidae</taxon>
        <taxon>Salmoninae</taxon>
        <taxon>Oncorhynchus</taxon>
    </lineage>
</organism>
<dbReference type="Gene3D" id="1.10.510.10">
    <property type="entry name" value="Transferase(Phosphotransferase) domain 1"/>
    <property type="match status" value="1"/>
</dbReference>
<evidence type="ECO:0000256" key="6">
    <source>
        <dbReference type="ARBA" id="ARBA00022490"/>
    </source>
</evidence>
<dbReference type="Pfam" id="PF00130">
    <property type="entry name" value="C1_1"/>
    <property type="match status" value="1"/>
</dbReference>
<dbReference type="FunFam" id="3.30.200.20:FF:000360">
    <property type="entry name" value="Protein kinase C"/>
    <property type="match status" value="1"/>
</dbReference>
<evidence type="ECO:0000256" key="3">
    <source>
        <dbReference type="ARBA" id="ARBA00005490"/>
    </source>
</evidence>
<feature type="domain" description="AGC-kinase C-terminal" evidence="26">
    <location>
        <begin position="588"/>
        <end position="659"/>
    </location>
</feature>
<keyword evidence="16 20" id="KW-0067">ATP-binding</keyword>
<dbReference type="GO" id="GO:0008270">
    <property type="term" value="F:zinc ion binding"/>
    <property type="evidence" value="ECO:0007669"/>
    <property type="project" value="UniProtKB-KW"/>
</dbReference>
<dbReference type="InterPro" id="IPR008271">
    <property type="entry name" value="Ser/Thr_kinase_AS"/>
</dbReference>
<dbReference type="Gene3D" id="3.30.200.20">
    <property type="entry name" value="Phosphorylase Kinase, domain 1"/>
    <property type="match status" value="1"/>
</dbReference>
<dbReference type="PROSITE" id="PS50011">
    <property type="entry name" value="PROTEIN_KINASE_DOM"/>
    <property type="match status" value="1"/>
</dbReference>
<dbReference type="AlphaFoldDB" id="A0A8C8F0M0"/>
<evidence type="ECO:0000256" key="14">
    <source>
        <dbReference type="ARBA" id="ARBA00022777"/>
    </source>
</evidence>
<dbReference type="EC" id="2.7.11.13" evidence="4 20"/>
<keyword evidence="5" id="KW-1003">Cell membrane</keyword>
<evidence type="ECO:0000256" key="5">
    <source>
        <dbReference type="ARBA" id="ARBA00022475"/>
    </source>
</evidence>
<dbReference type="Gene3D" id="2.60.40.150">
    <property type="entry name" value="C2 domain"/>
    <property type="match status" value="1"/>
</dbReference>
<dbReference type="InterPro" id="IPR000719">
    <property type="entry name" value="Prot_kinase_dom"/>
</dbReference>
<dbReference type="GeneTree" id="ENSGT00940000157638"/>
<dbReference type="InterPro" id="IPR014376">
    <property type="entry name" value="Prot_kin_PKC_delta"/>
</dbReference>
<dbReference type="InterPro" id="IPR017892">
    <property type="entry name" value="Pkinase_C"/>
</dbReference>
<dbReference type="Gene3D" id="3.30.60.20">
    <property type="match status" value="2"/>
</dbReference>
<protein>
    <recommendedName>
        <fullName evidence="4 20">Protein kinase C</fullName>
        <ecNumber evidence="4 20">2.7.11.13</ecNumber>
    </recommendedName>
</protein>
<evidence type="ECO:0000256" key="16">
    <source>
        <dbReference type="ARBA" id="ARBA00022840"/>
    </source>
</evidence>
<dbReference type="FunFam" id="1.10.510.10:FF:000150">
    <property type="entry name" value="Protein kinase C, theta"/>
    <property type="match status" value="1"/>
</dbReference>
<keyword evidence="11" id="KW-0677">Repeat</keyword>
<evidence type="ECO:0000259" key="24">
    <source>
        <dbReference type="PROSITE" id="PS50011"/>
    </source>
</evidence>
<comment type="subcellular location">
    <subcellularLocation>
        <location evidence="1">Cell membrane</location>
        <topology evidence="1">Peripheral membrane protein</topology>
    </subcellularLocation>
    <subcellularLocation>
        <location evidence="2">Cytoplasm</location>
    </subcellularLocation>
</comment>
<keyword evidence="14 20" id="KW-0418">Kinase</keyword>
<dbReference type="SMART" id="SM00109">
    <property type="entry name" value="C1"/>
    <property type="match status" value="2"/>
</dbReference>
<evidence type="ECO:0000313" key="27">
    <source>
        <dbReference type="Ensembl" id="ENSOTSP00005027737.2"/>
    </source>
</evidence>
<dbReference type="SUPFAM" id="SSF56112">
    <property type="entry name" value="Protein kinase-like (PK-like)"/>
    <property type="match status" value="1"/>
</dbReference>
<dbReference type="GO" id="GO:0005524">
    <property type="term" value="F:ATP binding"/>
    <property type="evidence" value="ECO:0007669"/>
    <property type="project" value="UniProtKB-UniRule"/>
</dbReference>
<keyword evidence="12 20" id="KW-0547">Nucleotide-binding</keyword>
<evidence type="ECO:0000256" key="20">
    <source>
        <dbReference type="PIRNR" id="PIRNR000551"/>
    </source>
</evidence>
<feature type="binding site" evidence="22 23">
    <location>
        <position position="362"/>
    </location>
    <ligand>
        <name>ATP</name>
        <dbReference type="ChEBI" id="CHEBI:30616"/>
    </ligand>
</feature>
<evidence type="ECO:0000256" key="13">
    <source>
        <dbReference type="ARBA" id="ARBA00022771"/>
    </source>
</evidence>
<keyword evidence="8" id="KW-0597">Phosphoprotein</keyword>
<dbReference type="SMART" id="SM00220">
    <property type="entry name" value="S_TKc"/>
    <property type="match status" value="1"/>
</dbReference>
<evidence type="ECO:0000256" key="11">
    <source>
        <dbReference type="ARBA" id="ARBA00022737"/>
    </source>
</evidence>
<dbReference type="CDD" id="cd20837">
    <property type="entry name" value="C1_nPKC_theta-like_rpt2"/>
    <property type="match status" value="1"/>
</dbReference>
<comment type="catalytic activity">
    <reaction evidence="18 20">
        <text>L-threonyl-[protein] + ATP = O-phospho-L-threonyl-[protein] + ADP + H(+)</text>
        <dbReference type="Rhea" id="RHEA:46608"/>
        <dbReference type="Rhea" id="RHEA-COMP:11060"/>
        <dbReference type="Rhea" id="RHEA-COMP:11605"/>
        <dbReference type="ChEBI" id="CHEBI:15378"/>
        <dbReference type="ChEBI" id="CHEBI:30013"/>
        <dbReference type="ChEBI" id="CHEBI:30616"/>
        <dbReference type="ChEBI" id="CHEBI:61977"/>
        <dbReference type="ChEBI" id="CHEBI:456216"/>
        <dbReference type="EC" id="2.7.11.13"/>
    </reaction>
</comment>
<keyword evidence="13" id="KW-0863">Zinc-finger</keyword>
<dbReference type="PIRSF" id="PIRSF000551">
    <property type="entry name" value="PKC_delta"/>
    <property type="match status" value="1"/>
</dbReference>
<feature type="domain" description="Phorbol-ester/DAG-type" evidence="25">
    <location>
        <begin position="160"/>
        <end position="200"/>
    </location>
</feature>
<dbReference type="Pfam" id="PF00069">
    <property type="entry name" value="Pkinase"/>
    <property type="match status" value="1"/>
</dbReference>
<dbReference type="GO" id="GO:0007165">
    <property type="term" value="P:signal transduction"/>
    <property type="evidence" value="ECO:0007669"/>
    <property type="project" value="UniProtKB-ARBA"/>
</dbReference>
<dbReference type="PROSITE" id="PS51285">
    <property type="entry name" value="AGC_KINASE_CTER"/>
    <property type="match status" value="1"/>
</dbReference>
<evidence type="ECO:0000256" key="4">
    <source>
        <dbReference type="ARBA" id="ARBA00012429"/>
    </source>
</evidence>
<keyword evidence="10" id="KW-0479">Metal-binding</keyword>
<comment type="similarity">
    <text evidence="3 20">Belongs to the protein kinase superfamily. AGC Ser/Thr protein kinase family. PKC subfamily.</text>
</comment>
<dbReference type="PANTHER" id="PTHR24351">
    <property type="entry name" value="RIBOSOMAL PROTEIN S6 KINASE"/>
    <property type="match status" value="1"/>
</dbReference>
<dbReference type="FunFam" id="2.60.40.150:FF:000049">
    <property type="entry name" value="Protein kinase C delta type"/>
    <property type="match status" value="1"/>
</dbReference>
<feature type="binding site" evidence="22">
    <location>
        <begin position="339"/>
        <end position="347"/>
    </location>
    <ligand>
        <name>ATP</name>
        <dbReference type="ChEBI" id="CHEBI:30616"/>
    </ligand>
</feature>
<feature type="active site" description="Proton acceptor" evidence="21">
    <location>
        <position position="457"/>
    </location>
</feature>
<evidence type="ECO:0000256" key="18">
    <source>
        <dbReference type="ARBA" id="ARBA00047272"/>
    </source>
</evidence>
<evidence type="ECO:0000256" key="8">
    <source>
        <dbReference type="ARBA" id="ARBA00022553"/>
    </source>
</evidence>
<keyword evidence="9 20" id="KW-0808">Transferase</keyword>
<dbReference type="PROSITE" id="PS00107">
    <property type="entry name" value="PROTEIN_KINASE_ATP"/>
    <property type="match status" value="1"/>
</dbReference>
<evidence type="ECO:0000256" key="22">
    <source>
        <dbReference type="PIRSR" id="PIRSR000551-51"/>
    </source>
</evidence>
<dbReference type="InterPro" id="IPR046349">
    <property type="entry name" value="C1-like_sf"/>
</dbReference>
<dbReference type="GO" id="GO:0005737">
    <property type="term" value="C:cytoplasm"/>
    <property type="evidence" value="ECO:0007669"/>
    <property type="project" value="UniProtKB-SubCell"/>
</dbReference>
<dbReference type="InterPro" id="IPR020454">
    <property type="entry name" value="DAG/PE-bd"/>
</dbReference>
<dbReference type="Pfam" id="PF21494">
    <property type="entry name" value="PKC_C2"/>
    <property type="match status" value="1"/>
</dbReference>
<dbReference type="PROSITE" id="PS50081">
    <property type="entry name" value="ZF_DAG_PE_2"/>
    <property type="match status" value="2"/>
</dbReference>
<evidence type="ECO:0000313" key="28">
    <source>
        <dbReference type="Proteomes" id="UP000694402"/>
    </source>
</evidence>
<dbReference type="SUPFAM" id="SSF49562">
    <property type="entry name" value="C2 domain (Calcium/lipid-binding domain, CaLB)"/>
    <property type="match status" value="1"/>
</dbReference>
<sequence>LVLVPAAMSPFLRIGFSSFEMDPGLAYHEEMINPYCAVYMKEAIDTEKGQVYKQKKPTMYPPWSSTFDAHVHRGRVMHVVVKDKAEQKSEAIVQLDTLASRCKKENGKLEIWVELKPQGRLLMEARYYLEKSGEGSDPGVFALHARRGAIKQAKIHEVKCHEFSATFFPQPTFCSVCKEFVWYCNAAIHKKCIDKIIAKCTGSAINSKETMIHKERFKIDMPHRFKVYNYKSPTFCEHCGTLLWGLAKQGLKCEECGMNVHHKCQKKVANLCGVNQKLMAEALATIETKQQVRGISWDTPAEGDMPAPVMEEPETLYAVPRKEHLHKFTLDNFILHKMLGKGSFGKVFLAELKSSREFFAVKALKKDVVLLDDDVECTMVERRVLSLAWEHPFLTHLHCTFQTTENLFFVMEYLNGGDLMFHIQNCHKFDVQRSTFYAAEIICGLQFLHSKGIVYRDLKLDNVLLDSEGHIKIADFGMCKENMEGETRTCTFCGTPDYIAPEILLGQKYGSSVDWWSFGVLLYEMLIGQSPFHGRDEEELFQSIRTDDPCYPQWLAKDARDILIKLFVREPERRLGVKGNIRQHSFFKDTDWNALEKREVAPPFRPTVKSPSDVSNFDKEFINEKPWLSCADRTLMNSVDQTMFNNFSFVNPAVGHIKGP</sequence>
<dbReference type="SUPFAM" id="SSF57889">
    <property type="entry name" value="Cysteine-rich domain"/>
    <property type="match status" value="2"/>
</dbReference>
<evidence type="ECO:0000256" key="19">
    <source>
        <dbReference type="ARBA" id="ARBA00047470"/>
    </source>
</evidence>
<evidence type="ECO:0000259" key="25">
    <source>
        <dbReference type="PROSITE" id="PS50081"/>
    </source>
</evidence>
<evidence type="ECO:0000256" key="12">
    <source>
        <dbReference type="ARBA" id="ARBA00022741"/>
    </source>
</evidence>
<comment type="catalytic activity">
    <reaction evidence="19">
        <text>L-seryl-[protein] + ATP = O-phospho-L-seryl-[protein] + ADP + H(+)</text>
        <dbReference type="Rhea" id="RHEA:17989"/>
        <dbReference type="Rhea" id="RHEA-COMP:9863"/>
        <dbReference type="Rhea" id="RHEA-COMP:11604"/>
        <dbReference type="ChEBI" id="CHEBI:15378"/>
        <dbReference type="ChEBI" id="CHEBI:29999"/>
        <dbReference type="ChEBI" id="CHEBI:30616"/>
        <dbReference type="ChEBI" id="CHEBI:83421"/>
        <dbReference type="ChEBI" id="CHEBI:456216"/>
        <dbReference type="EC" id="2.7.11.13"/>
    </reaction>
</comment>
<evidence type="ECO:0000256" key="2">
    <source>
        <dbReference type="ARBA" id="ARBA00004496"/>
    </source>
</evidence>
<dbReference type="Proteomes" id="UP000694402">
    <property type="component" value="Unassembled WGS sequence"/>
</dbReference>
<evidence type="ECO:0000256" key="7">
    <source>
        <dbReference type="ARBA" id="ARBA00022527"/>
    </source>
</evidence>
<keyword evidence="6" id="KW-0963">Cytoplasm</keyword>
<evidence type="ECO:0000256" key="21">
    <source>
        <dbReference type="PIRSR" id="PIRSR000551-50"/>
    </source>
</evidence>
<feature type="domain" description="Protein kinase" evidence="24">
    <location>
        <begin position="333"/>
        <end position="587"/>
    </location>
</feature>
<dbReference type="InterPro" id="IPR017441">
    <property type="entry name" value="Protein_kinase_ATP_BS"/>
</dbReference>
<evidence type="ECO:0000256" key="1">
    <source>
        <dbReference type="ARBA" id="ARBA00004202"/>
    </source>
</evidence>
<keyword evidence="7 20" id="KW-0723">Serine/threonine-protein kinase</keyword>
<dbReference type="FunFam" id="3.30.60.20:FF:000003">
    <property type="entry name" value="Protein kinase C delta"/>
    <property type="match status" value="1"/>
</dbReference>
<evidence type="ECO:0000256" key="15">
    <source>
        <dbReference type="ARBA" id="ARBA00022833"/>
    </source>
</evidence>
<name>A0A8C8F0M0_ONCTS</name>
<dbReference type="PROSITE" id="PS00479">
    <property type="entry name" value="ZF_DAG_PE_1"/>
    <property type="match status" value="1"/>
</dbReference>
<keyword evidence="15" id="KW-0862">Zinc</keyword>
<dbReference type="InterPro" id="IPR002219">
    <property type="entry name" value="PKC_DAG/PE"/>
</dbReference>
<reference evidence="27" key="2">
    <citation type="submission" date="2025-09" db="UniProtKB">
        <authorList>
            <consortium name="Ensembl"/>
        </authorList>
    </citation>
    <scope>IDENTIFICATION</scope>
</reference>
<proteinExistence type="inferred from homology"/>
<accession>A0A8C8F0M0</accession>
<evidence type="ECO:0000256" key="23">
    <source>
        <dbReference type="PROSITE-ProRule" id="PRU10141"/>
    </source>
</evidence>
<keyword evidence="17" id="KW-0472">Membrane</keyword>
<dbReference type="InterPro" id="IPR011009">
    <property type="entry name" value="Kinase-like_dom_sf"/>
</dbReference>
<dbReference type="InterPro" id="IPR000961">
    <property type="entry name" value="AGC-kinase_C"/>
</dbReference>
<evidence type="ECO:0000256" key="10">
    <source>
        <dbReference type="ARBA" id="ARBA00022723"/>
    </source>
</evidence>
<dbReference type="InterPro" id="IPR035892">
    <property type="entry name" value="C2_domain_sf"/>
</dbReference>
<reference evidence="27" key="1">
    <citation type="submission" date="2025-08" db="UniProtKB">
        <authorList>
            <consortium name="Ensembl"/>
        </authorList>
    </citation>
    <scope>IDENTIFICATION</scope>
</reference>